<dbReference type="InterPro" id="IPR010147">
    <property type="entry name" value="CRISPR-assoc_prot_CasD"/>
</dbReference>
<sequence length="232" mass="25688">MTSTLLLLLKGPMQSWGDDSRYKQRKTGQVPTKSGVIGMLAAALGRRRVDPIEDLAGLSFGVRVDQPGTLLKDFQTALPEGASNAQLVTRYFLSDAVFVAAVESEERALLENIESALRRPRFPLFLGRRSCPAPADLVLGIRDSDLITALQGEEWHASKSHRQARARNVVLPIHRDAREGERGIACRDVPISFAQEHRQYAWREVVQDATGAPFENPLATKSDPFFEAVIRA</sequence>
<dbReference type="AlphaFoldDB" id="A0AAQ1TX28"/>
<dbReference type="GO" id="GO:0003723">
    <property type="term" value="F:RNA binding"/>
    <property type="evidence" value="ECO:0007669"/>
    <property type="project" value="InterPro"/>
</dbReference>
<comment type="caution">
    <text evidence="2">The sequence shown here is derived from an EMBL/GenBank/DDBJ whole genome shotgun (WGS) entry which is preliminary data.</text>
</comment>
<dbReference type="InterPro" id="IPR021124">
    <property type="entry name" value="CRISPR-assoc_prot_Cas5"/>
</dbReference>
<evidence type="ECO:0000256" key="1">
    <source>
        <dbReference type="ARBA" id="ARBA00023118"/>
    </source>
</evidence>
<dbReference type="Proteomes" id="UP000315234">
    <property type="component" value="Unassembled WGS sequence"/>
</dbReference>
<dbReference type="NCBIfam" id="TIGR01868">
    <property type="entry name" value="casD_Cas5e"/>
    <property type="match status" value="2"/>
</dbReference>
<name>A0AAQ1TX28_CORST</name>
<dbReference type="Gene3D" id="3.30.70.2660">
    <property type="match status" value="1"/>
</dbReference>
<evidence type="ECO:0000313" key="2">
    <source>
        <dbReference type="EMBL" id="GEA43177.1"/>
    </source>
</evidence>
<organism evidence="2 3">
    <name type="scientific">Corynebacterium striatum</name>
    <dbReference type="NCBI Taxonomy" id="43770"/>
    <lineage>
        <taxon>Bacteria</taxon>
        <taxon>Bacillati</taxon>
        <taxon>Actinomycetota</taxon>
        <taxon>Actinomycetes</taxon>
        <taxon>Mycobacteriales</taxon>
        <taxon>Corynebacteriaceae</taxon>
        <taxon>Corynebacterium</taxon>
    </lineage>
</organism>
<proteinExistence type="predicted"/>
<dbReference type="Pfam" id="PF09704">
    <property type="entry name" value="Cas_Cas5d"/>
    <property type="match status" value="1"/>
</dbReference>
<protein>
    <submittedName>
        <fullName evidence="2">Type I-E CRISPR-associated protein Cas5/CasD</fullName>
    </submittedName>
</protein>
<accession>A0AAQ1TX28</accession>
<dbReference type="NCBIfam" id="TIGR02593">
    <property type="entry name" value="CRISPR_cas5"/>
    <property type="match status" value="1"/>
</dbReference>
<reference evidence="2 3" key="1">
    <citation type="submission" date="2019-06" db="EMBL/GenBank/DDBJ databases">
        <title>Draft genome sequence of Corynebacterium striatum NBRC 15291.</title>
        <authorList>
            <person name="Miura T."/>
            <person name="Furukawa M."/>
            <person name="Shimamura M."/>
            <person name="Ohyama Y."/>
            <person name="Yamazoe A."/>
            <person name="Kawasaki H."/>
        </authorList>
    </citation>
    <scope>NUCLEOTIDE SEQUENCE [LARGE SCALE GENOMIC DNA]</scope>
    <source>
        <strain evidence="2 3">NBRC 15291</strain>
    </source>
</reference>
<dbReference type="EMBL" id="BJLD01000002">
    <property type="protein sequence ID" value="GEA43177.1"/>
    <property type="molecule type" value="Genomic_DNA"/>
</dbReference>
<dbReference type="InterPro" id="IPR013422">
    <property type="entry name" value="CRISPR-assoc_prot_Cas5_N"/>
</dbReference>
<dbReference type="GO" id="GO:0043571">
    <property type="term" value="P:maintenance of CRISPR repeat elements"/>
    <property type="evidence" value="ECO:0007669"/>
    <property type="project" value="InterPro"/>
</dbReference>
<dbReference type="GO" id="GO:0051607">
    <property type="term" value="P:defense response to virus"/>
    <property type="evidence" value="ECO:0007669"/>
    <property type="project" value="UniProtKB-KW"/>
</dbReference>
<keyword evidence="1" id="KW-0051">Antiviral defense</keyword>
<gene>
    <name evidence="2" type="ORF">Cst04h_13470</name>
</gene>
<evidence type="ECO:0000313" key="3">
    <source>
        <dbReference type="Proteomes" id="UP000315234"/>
    </source>
</evidence>
<dbReference type="RefSeq" id="WP_005528370.1">
    <property type="nucleotide sequence ID" value="NZ_BJLD01000002.1"/>
</dbReference>
<dbReference type="CDD" id="cd09645">
    <property type="entry name" value="Cas5_I-E"/>
    <property type="match status" value="1"/>
</dbReference>